<organism evidence="1 2">
    <name type="scientific">Caerostris extrusa</name>
    <name type="common">Bark spider</name>
    <name type="synonym">Caerostris bankana</name>
    <dbReference type="NCBI Taxonomy" id="172846"/>
    <lineage>
        <taxon>Eukaryota</taxon>
        <taxon>Metazoa</taxon>
        <taxon>Ecdysozoa</taxon>
        <taxon>Arthropoda</taxon>
        <taxon>Chelicerata</taxon>
        <taxon>Arachnida</taxon>
        <taxon>Araneae</taxon>
        <taxon>Araneomorphae</taxon>
        <taxon>Entelegynae</taxon>
        <taxon>Araneoidea</taxon>
        <taxon>Araneidae</taxon>
        <taxon>Caerostris</taxon>
    </lineage>
</organism>
<dbReference type="EMBL" id="BPLR01020990">
    <property type="protein sequence ID" value="GIX84655.1"/>
    <property type="molecule type" value="Genomic_DNA"/>
</dbReference>
<dbReference type="Proteomes" id="UP001054945">
    <property type="component" value="Unassembled WGS sequence"/>
</dbReference>
<dbReference type="AlphaFoldDB" id="A0AAV4NIR9"/>
<comment type="caution">
    <text evidence="1">The sequence shown here is derived from an EMBL/GenBank/DDBJ whole genome shotgun (WGS) entry which is preliminary data.</text>
</comment>
<protein>
    <submittedName>
        <fullName evidence="1">Uncharacterized protein</fullName>
    </submittedName>
</protein>
<keyword evidence="2" id="KW-1185">Reference proteome</keyword>
<proteinExistence type="predicted"/>
<accession>A0AAV4NIR9</accession>
<name>A0AAV4NIR9_CAEEX</name>
<gene>
    <name evidence="1" type="ORF">CEXT_790891</name>
</gene>
<reference evidence="1 2" key="1">
    <citation type="submission" date="2021-06" db="EMBL/GenBank/DDBJ databases">
        <title>Caerostris extrusa draft genome.</title>
        <authorList>
            <person name="Kono N."/>
            <person name="Arakawa K."/>
        </authorList>
    </citation>
    <scope>NUCLEOTIDE SEQUENCE [LARGE SCALE GENOMIC DNA]</scope>
</reference>
<evidence type="ECO:0000313" key="2">
    <source>
        <dbReference type="Proteomes" id="UP001054945"/>
    </source>
</evidence>
<sequence>MRSLELKFGICPTGPYETKFLLCHNAVRMCGTDVTILHSPIIVRDVTRPVEASARNMAFVAGNCSFLMVSSKLLTGLSKQRLMSFADLVFSLAEGRMFLKERLGFRCFQLLSKNSCCLKQRWR</sequence>
<evidence type="ECO:0000313" key="1">
    <source>
        <dbReference type="EMBL" id="GIX84655.1"/>
    </source>
</evidence>